<dbReference type="PRINTS" id="PR00811">
    <property type="entry name" value="BCTERIALGSPD"/>
</dbReference>
<organism evidence="10 11">
    <name type="scientific">Adhaeretor mobilis</name>
    <dbReference type="NCBI Taxonomy" id="1930276"/>
    <lineage>
        <taxon>Bacteria</taxon>
        <taxon>Pseudomonadati</taxon>
        <taxon>Planctomycetota</taxon>
        <taxon>Planctomycetia</taxon>
        <taxon>Pirellulales</taxon>
        <taxon>Lacipirellulaceae</taxon>
        <taxon>Adhaeretor</taxon>
    </lineage>
</organism>
<keyword evidence="5" id="KW-0998">Cell outer membrane</keyword>
<dbReference type="PANTHER" id="PTHR30332">
    <property type="entry name" value="PROBABLE GENERAL SECRETION PATHWAY PROTEIN D"/>
    <property type="match status" value="1"/>
</dbReference>
<reference evidence="10 11" key="1">
    <citation type="submission" date="2019-02" db="EMBL/GenBank/DDBJ databases">
        <title>Deep-cultivation of Planctomycetes and their phenomic and genomic characterization uncovers novel biology.</title>
        <authorList>
            <person name="Wiegand S."/>
            <person name="Jogler M."/>
            <person name="Boedeker C."/>
            <person name="Pinto D."/>
            <person name="Vollmers J."/>
            <person name="Rivas-Marin E."/>
            <person name="Kohn T."/>
            <person name="Peeters S.H."/>
            <person name="Heuer A."/>
            <person name="Rast P."/>
            <person name="Oberbeckmann S."/>
            <person name="Bunk B."/>
            <person name="Jeske O."/>
            <person name="Meyerdierks A."/>
            <person name="Storesund J.E."/>
            <person name="Kallscheuer N."/>
            <person name="Luecker S."/>
            <person name="Lage O.M."/>
            <person name="Pohl T."/>
            <person name="Merkel B.J."/>
            <person name="Hornburger P."/>
            <person name="Mueller R.-W."/>
            <person name="Bruemmer F."/>
            <person name="Labrenz M."/>
            <person name="Spormann A.M."/>
            <person name="Op den Camp H."/>
            <person name="Overmann J."/>
            <person name="Amann R."/>
            <person name="Jetten M.S.M."/>
            <person name="Mascher T."/>
            <person name="Medema M.H."/>
            <person name="Devos D.P."/>
            <person name="Kaster A.-K."/>
            <person name="Ovreas L."/>
            <person name="Rohde M."/>
            <person name="Galperin M.Y."/>
            <person name="Jogler C."/>
        </authorList>
    </citation>
    <scope>NUCLEOTIDE SEQUENCE [LARGE SCALE GENOMIC DNA]</scope>
    <source>
        <strain evidence="10 11">HG15A2</strain>
    </source>
</reference>
<feature type="compositionally biased region" description="Polar residues" evidence="8">
    <location>
        <begin position="64"/>
        <end position="80"/>
    </location>
</feature>
<dbReference type="Gene3D" id="3.30.1370.120">
    <property type="match status" value="2"/>
</dbReference>
<sequence>MLDTNDIINLPYALRVKPVLRIALTLALVLAASGNSVRVYAQGEQAPTRRGPALRVPAPLGVSPASTQREQPRLSQSDSTETLRAEEVQPKLTLEESLDRKGDLILRGTNSSIENALFAISEIWKVNIVVGKDVRGTVSGTFTQAPLREILDSILSVNGYSYRAIGDSITVLPENAVGSANPLYRELSIPIYYGDLNELADAAKLLTSAQGQVRPLKSARSLLVIDYADRVETIRNFISRMENAASKLDTSPQAVGVPQLEVAYFHTQYVPADNVKSSLSTVMSPEGRIEVMSLENRVVIVDYRKNIDMVRKVLSRIDRPRPQVRITALIYDLSLEDVEKLGVNWNSGAKGNSLGADGSPNQLLELDTTTLVPLTGAGSALTVQSLTRNFDITAVMVALQNANDARLLADPNVTVMDNEVAVWKSVSEIPYQQITQSEFGGNIGTTAFKEAGITLKVQPTIAADGTVEMLIEPEFSRLAGFTPQENQPIIDTRKTSTTVRVANRQTLVLSGLRQRSDTGEFNGIPFLKDIRGIGPLFRSRDTNVRESELIVFIMPEIVGYEDPLDARQYQAAETVNCRLDKIPQAEGCPADCQGCSEGIGACEEDRLIQLPPVGTEVEPEIIEKGGTTSAAVPMRPQYEARFRANVPNSENGRRLTDGPAAPSKVEARRSFWQRMKGS</sequence>
<dbReference type="GO" id="GO:0015627">
    <property type="term" value="C:type II protein secretion system complex"/>
    <property type="evidence" value="ECO:0007669"/>
    <property type="project" value="TreeGrafter"/>
</dbReference>
<proteinExistence type="inferred from homology"/>
<dbReference type="SMART" id="SM00965">
    <property type="entry name" value="STN"/>
    <property type="match status" value="1"/>
</dbReference>
<dbReference type="Pfam" id="PF07660">
    <property type="entry name" value="STN"/>
    <property type="match status" value="1"/>
</dbReference>
<dbReference type="InterPro" id="IPR005644">
    <property type="entry name" value="NolW-like"/>
</dbReference>
<dbReference type="InterPro" id="IPR004846">
    <property type="entry name" value="T2SS/T3SS_dom"/>
</dbReference>
<feature type="region of interest" description="Disordered" evidence="8">
    <location>
        <begin position="48"/>
        <end position="89"/>
    </location>
</feature>
<evidence type="ECO:0000256" key="4">
    <source>
        <dbReference type="ARBA" id="ARBA00023136"/>
    </source>
</evidence>
<dbReference type="Proteomes" id="UP000319852">
    <property type="component" value="Chromosome"/>
</dbReference>
<dbReference type="GO" id="GO:0009306">
    <property type="term" value="P:protein secretion"/>
    <property type="evidence" value="ECO:0007669"/>
    <property type="project" value="InterPro"/>
</dbReference>
<dbReference type="EMBL" id="CP036263">
    <property type="protein sequence ID" value="QDS99364.1"/>
    <property type="molecule type" value="Genomic_DNA"/>
</dbReference>
<dbReference type="KEGG" id="amob:HG15A2_26870"/>
<feature type="region of interest" description="Disordered" evidence="8">
    <location>
        <begin position="643"/>
        <end position="678"/>
    </location>
</feature>
<dbReference type="PANTHER" id="PTHR30332:SF24">
    <property type="entry name" value="SECRETIN GSPD-RELATED"/>
    <property type="match status" value="1"/>
</dbReference>
<evidence type="ECO:0000256" key="8">
    <source>
        <dbReference type="SAM" id="MobiDB-lite"/>
    </source>
</evidence>
<dbReference type="Pfam" id="PF00263">
    <property type="entry name" value="Secretin"/>
    <property type="match status" value="1"/>
</dbReference>
<evidence type="ECO:0000313" key="10">
    <source>
        <dbReference type="EMBL" id="QDS99364.1"/>
    </source>
</evidence>
<dbReference type="InterPro" id="IPR038591">
    <property type="entry name" value="NolW-like_sf"/>
</dbReference>
<keyword evidence="3" id="KW-0732">Signal</keyword>
<evidence type="ECO:0000256" key="6">
    <source>
        <dbReference type="RuleBase" id="RU004003"/>
    </source>
</evidence>
<keyword evidence="4" id="KW-0472">Membrane</keyword>
<keyword evidence="2 7" id="KW-0813">Transport</keyword>
<evidence type="ECO:0000256" key="7">
    <source>
        <dbReference type="RuleBase" id="RU004004"/>
    </source>
</evidence>
<dbReference type="InterPro" id="IPR001775">
    <property type="entry name" value="GspD/PilQ"/>
</dbReference>
<dbReference type="RefSeq" id="WP_145060594.1">
    <property type="nucleotide sequence ID" value="NZ_CP036263.1"/>
</dbReference>
<evidence type="ECO:0000256" key="2">
    <source>
        <dbReference type="ARBA" id="ARBA00022448"/>
    </source>
</evidence>
<dbReference type="InterPro" id="IPR011662">
    <property type="entry name" value="Secretin/TonB_short_N"/>
</dbReference>
<evidence type="ECO:0000256" key="1">
    <source>
        <dbReference type="ARBA" id="ARBA00004370"/>
    </source>
</evidence>
<dbReference type="OrthoDB" id="9779724at2"/>
<evidence type="ECO:0000256" key="5">
    <source>
        <dbReference type="ARBA" id="ARBA00023237"/>
    </source>
</evidence>
<comment type="subcellular location">
    <subcellularLocation>
        <location evidence="7">Cell outer membrane</location>
    </subcellularLocation>
    <subcellularLocation>
        <location evidence="1">Membrane</location>
    </subcellularLocation>
</comment>
<dbReference type="Pfam" id="PF03958">
    <property type="entry name" value="Secretin_N"/>
    <property type="match status" value="1"/>
</dbReference>
<name>A0A517MWV7_9BACT</name>
<evidence type="ECO:0000256" key="3">
    <source>
        <dbReference type="ARBA" id="ARBA00022729"/>
    </source>
</evidence>
<accession>A0A517MWV7</accession>
<evidence type="ECO:0000259" key="9">
    <source>
        <dbReference type="SMART" id="SM00965"/>
    </source>
</evidence>
<keyword evidence="11" id="KW-1185">Reference proteome</keyword>
<dbReference type="AlphaFoldDB" id="A0A517MWV7"/>
<dbReference type="GO" id="GO:0009279">
    <property type="term" value="C:cell outer membrane"/>
    <property type="evidence" value="ECO:0007669"/>
    <property type="project" value="UniProtKB-SubCell"/>
</dbReference>
<comment type="similarity">
    <text evidence="6">Belongs to the bacterial secretin family.</text>
</comment>
<evidence type="ECO:0000313" key="11">
    <source>
        <dbReference type="Proteomes" id="UP000319852"/>
    </source>
</evidence>
<gene>
    <name evidence="10" type="primary">outD</name>
    <name evidence="10" type="ORF">HG15A2_26870</name>
</gene>
<dbReference type="InterPro" id="IPR050810">
    <property type="entry name" value="Bact_Secretion_Sys_Channel"/>
</dbReference>
<protein>
    <submittedName>
        <fullName evidence="10">Type II secretion system protein D</fullName>
    </submittedName>
</protein>
<feature type="domain" description="Secretin/TonB short N-terminal" evidence="9">
    <location>
        <begin position="126"/>
        <end position="174"/>
    </location>
</feature>